<dbReference type="STRING" id="366533.SAMN05444339_1233"/>
<organism evidence="1 2">
    <name type="scientific">Loktanella atrilutea</name>
    <dbReference type="NCBI Taxonomy" id="366533"/>
    <lineage>
        <taxon>Bacteria</taxon>
        <taxon>Pseudomonadati</taxon>
        <taxon>Pseudomonadota</taxon>
        <taxon>Alphaproteobacteria</taxon>
        <taxon>Rhodobacterales</taxon>
        <taxon>Roseobacteraceae</taxon>
        <taxon>Loktanella</taxon>
    </lineage>
</organism>
<protein>
    <recommendedName>
        <fullName evidence="3">Alpha/beta hydrolase</fullName>
    </recommendedName>
</protein>
<name>A0A1M5FPA6_LOKAT</name>
<evidence type="ECO:0008006" key="3">
    <source>
        <dbReference type="Google" id="ProtNLM"/>
    </source>
</evidence>
<reference evidence="2" key="1">
    <citation type="submission" date="2016-11" db="EMBL/GenBank/DDBJ databases">
        <authorList>
            <person name="Varghese N."/>
            <person name="Submissions S."/>
        </authorList>
    </citation>
    <scope>NUCLEOTIDE SEQUENCE [LARGE SCALE GENOMIC DNA]</scope>
    <source>
        <strain evidence="2">DSM 29326</strain>
    </source>
</reference>
<accession>A0A1M5FPA6</accession>
<dbReference type="AlphaFoldDB" id="A0A1M5FPA6"/>
<evidence type="ECO:0000313" key="1">
    <source>
        <dbReference type="EMBL" id="SHF92991.1"/>
    </source>
</evidence>
<sequence length="53" mass="5580">MSASAEPLNRLTALDRFGTDPGALRADIYIPKNFPKNGPLVVVLHGSGQSAES</sequence>
<dbReference type="InterPro" id="IPR029058">
    <property type="entry name" value="AB_hydrolase_fold"/>
</dbReference>
<evidence type="ECO:0000313" key="2">
    <source>
        <dbReference type="Proteomes" id="UP000183987"/>
    </source>
</evidence>
<proteinExistence type="predicted"/>
<dbReference type="Proteomes" id="UP000183987">
    <property type="component" value="Unassembled WGS sequence"/>
</dbReference>
<gene>
    <name evidence="1" type="ORF">SAMN05444339_1233</name>
</gene>
<dbReference type="RefSeq" id="WP_245810827.1">
    <property type="nucleotide sequence ID" value="NZ_FQUE01000023.1"/>
</dbReference>
<dbReference type="Gene3D" id="3.40.50.1820">
    <property type="entry name" value="alpha/beta hydrolase"/>
    <property type="match status" value="1"/>
</dbReference>
<dbReference type="EMBL" id="FQUE01000023">
    <property type="protein sequence ID" value="SHF92991.1"/>
    <property type="molecule type" value="Genomic_DNA"/>
</dbReference>
<keyword evidence="2" id="KW-1185">Reference proteome</keyword>
<dbReference type="SUPFAM" id="SSF53474">
    <property type="entry name" value="alpha/beta-Hydrolases"/>
    <property type="match status" value="1"/>
</dbReference>